<dbReference type="AlphaFoldDB" id="C0PNH2"/>
<sequence length="196" mass="22189">MVCSHLVHALQMDGMPTLQHADVLRGVEQILKADGAVVMHCSFDAVVGILQDIAVATPTFITVEKFSTPPVLHIPHPSQWYWPFETSSSKNLHTLQKYLPMQAPQLEQFCCTSCSLEQREQITFFISWRGISCRSRGSTSSEFCRGTGQGCFRTSAEPEPKRKRKEGNHRTLASLWQWRQPKAWPQQGATTLHPRL</sequence>
<reference evidence="1" key="1">
    <citation type="journal article" date="2009" name="PLoS Genet.">
        <title>Sequencing, mapping, and analysis of 27,455 maize full-length cDNAs.</title>
        <authorList>
            <person name="Soderlund C."/>
            <person name="Descour A."/>
            <person name="Kudrna D."/>
            <person name="Bomhoff M."/>
            <person name="Boyd L."/>
            <person name="Currie J."/>
            <person name="Angelova A."/>
            <person name="Collura K."/>
            <person name="Wissotski M."/>
            <person name="Ashley E."/>
            <person name="Morrow D."/>
            <person name="Fernandes J."/>
            <person name="Walbot V."/>
            <person name="Yu Y."/>
        </authorList>
    </citation>
    <scope>NUCLEOTIDE SEQUENCE</scope>
    <source>
        <strain evidence="1">B73</strain>
    </source>
</reference>
<protein>
    <submittedName>
        <fullName evidence="1">Uncharacterized protein</fullName>
    </submittedName>
</protein>
<organism evidence="1">
    <name type="scientific">Zea mays</name>
    <name type="common">Maize</name>
    <dbReference type="NCBI Taxonomy" id="4577"/>
    <lineage>
        <taxon>Eukaryota</taxon>
        <taxon>Viridiplantae</taxon>
        <taxon>Streptophyta</taxon>
        <taxon>Embryophyta</taxon>
        <taxon>Tracheophyta</taxon>
        <taxon>Spermatophyta</taxon>
        <taxon>Magnoliopsida</taxon>
        <taxon>Liliopsida</taxon>
        <taxon>Poales</taxon>
        <taxon>Poaceae</taxon>
        <taxon>PACMAD clade</taxon>
        <taxon>Panicoideae</taxon>
        <taxon>Andropogonodae</taxon>
        <taxon>Andropogoneae</taxon>
        <taxon>Tripsacinae</taxon>
        <taxon>Zea</taxon>
    </lineage>
</organism>
<accession>C0PNH2</accession>
<proteinExistence type="evidence at transcript level"/>
<evidence type="ECO:0000313" key="1">
    <source>
        <dbReference type="EMBL" id="ACN36738.1"/>
    </source>
</evidence>
<name>C0PNH2_MAIZE</name>
<dbReference type="EMBL" id="BT069841">
    <property type="protein sequence ID" value="ACN36738.1"/>
    <property type="molecule type" value="mRNA"/>
</dbReference>
<reference evidence="1" key="2">
    <citation type="submission" date="2012-06" db="EMBL/GenBank/DDBJ databases">
        <authorList>
            <person name="Yu Y."/>
            <person name="Currie J."/>
            <person name="Lomeli R."/>
            <person name="Angelova A."/>
            <person name="Collura K."/>
            <person name="Wissotski M."/>
            <person name="Campos D."/>
            <person name="Kudrna D."/>
            <person name="Golser W."/>
            <person name="Ashely E."/>
            <person name="Descour A."/>
            <person name="Fernandes J."/>
            <person name="Soderlund C."/>
            <person name="Walbot V."/>
        </authorList>
    </citation>
    <scope>NUCLEOTIDE SEQUENCE</scope>
    <source>
        <strain evidence="1">B73</strain>
    </source>
</reference>